<dbReference type="EMBL" id="KV417495">
    <property type="protein sequence ID" value="KZP30030.1"/>
    <property type="molecule type" value="Genomic_DNA"/>
</dbReference>
<evidence type="ECO:0000313" key="5">
    <source>
        <dbReference type="Proteomes" id="UP000076532"/>
    </source>
</evidence>
<keyword evidence="3" id="KW-0812">Transmembrane</keyword>
<protein>
    <submittedName>
        <fullName evidence="4">Uncharacterized protein</fullName>
    </submittedName>
</protein>
<evidence type="ECO:0000256" key="1">
    <source>
        <dbReference type="ARBA" id="ARBA00006547"/>
    </source>
</evidence>
<evidence type="ECO:0000256" key="3">
    <source>
        <dbReference type="SAM" id="Phobius"/>
    </source>
</evidence>
<dbReference type="STRING" id="436010.A0A166T035"/>
<dbReference type="Pfam" id="PF00797">
    <property type="entry name" value="Acetyltransf_2"/>
    <property type="match status" value="1"/>
</dbReference>
<comment type="similarity">
    <text evidence="1">Belongs to the arylamine N-acetyltransferase family.</text>
</comment>
<proteinExistence type="inferred from homology"/>
<keyword evidence="5" id="KW-1185">Reference proteome</keyword>
<sequence>MSDRNTSQDMGEHTEPTERATGQARDASSWGSRPHFKPEQIDAYLVHLGLDPPEIRTRSAAARDYALLALLQNKHYLAVPFDTSAVHIPEGAQEGAVQFGAGPGVVLELDSLLDRFVRQKKGSYCFGLNVAYSALLTGLGFGVTEVRLRAG</sequence>
<dbReference type="InterPro" id="IPR001447">
    <property type="entry name" value="Arylamine_N-AcTrfase"/>
</dbReference>
<keyword evidence="3" id="KW-0472">Membrane</keyword>
<accession>A0A166T035</accession>
<dbReference type="Gene3D" id="3.30.2140.10">
    <property type="entry name" value="Arylamine N-acetyltransferase"/>
    <property type="match status" value="1"/>
</dbReference>
<keyword evidence="3" id="KW-1133">Transmembrane helix</keyword>
<name>A0A166T035_9AGAM</name>
<dbReference type="GO" id="GO:0016407">
    <property type="term" value="F:acetyltransferase activity"/>
    <property type="evidence" value="ECO:0007669"/>
    <property type="project" value="InterPro"/>
</dbReference>
<dbReference type="PANTHER" id="PTHR11786">
    <property type="entry name" value="N-HYDROXYARYLAMINE O-ACETYLTRANSFERASE"/>
    <property type="match status" value="1"/>
</dbReference>
<feature type="transmembrane region" description="Helical" evidence="3">
    <location>
        <begin position="124"/>
        <end position="143"/>
    </location>
</feature>
<gene>
    <name evidence="4" type="ORF">FIBSPDRAFT_141829</name>
</gene>
<dbReference type="SUPFAM" id="SSF54001">
    <property type="entry name" value="Cysteine proteinases"/>
    <property type="match status" value="1"/>
</dbReference>
<dbReference type="AlphaFoldDB" id="A0A166T035"/>
<organism evidence="4 5">
    <name type="scientific">Athelia psychrophila</name>
    <dbReference type="NCBI Taxonomy" id="1759441"/>
    <lineage>
        <taxon>Eukaryota</taxon>
        <taxon>Fungi</taxon>
        <taxon>Dikarya</taxon>
        <taxon>Basidiomycota</taxon>
        <taxon>Agaricomycotina</taxon>
        <taxon>Agaricomycetes</taxon>
        <taxon>Agaricomycetidae</taxon>
        <taxon>Atheliales</taxon>
        <taxon>Atheliaceae</taxon>
        <taxon>Athelia</taxon>
    </lineage>
</organism>
<dbReference type="PANTHER" id="PTHR11786:SF0">
    <property type="entry name" value="ARYLAMINE N-ACETYLTRANSFERASE 4-RELATED"/>
    <property type="match status" value="1"/>
</dbReference>
<feature type="region of interest" description="Disordered" evidence="2">
    <location>
        <begin position="1"/>
        <end position="34"/>
    </location>
</feature>
<evidence type="ECO:0000256" key="2">
    <source>
        <dbReference type="SAM" id="MobiDB-lite"/>
    </source>
</evidence>
<reference evidence="4 5" key="1">
    <citation type="journal article" date="2016" name="Mol. Biol. Evol.">
        <title>Comparative Genomics of Early-Diverging Mushroom-Forming Fungi Provides Insights into the Origins of Lignocellulose Decay Capabilities.</title>
        <authorList>
            <person name="Nagy L.G."/>
            <person name="Riley R."/>
            <person name="Tritt A."/>
            <person name="Adam C."/>
            <person name="Daum C."/>
            <person name="Floudas D."/>
            <person name="Sun H."/>
            <person name="Yadav J.S."/>
            <person name="Pangilinan J."/>
            <person name="Larsson K.H."/>
            <person name="Matsuura K."/>
            <person name="Barry K."/>
            <person name="Labutti K."/>
            <person name="Kuo R."/>
            <person name="Ohm R.A."/>
            <person name="Bhattacharya S.S."/>
            <person name="Shirouzu T."/>
            <person name="Yoshinaga Y."/>
            <person name="Martin F.M."/>
            <person name="Grigoriev I.V."/>
            <person name="Hibbett D.S."/>
        </authorList>
    </citation>
    <scope>NUCLEOTIDE SEQUENCE [LARGE SCALE GENOMIC DNA]</scope>
    <source>
        <strain evidence="4 5">CBS 109695</strain>
    </source>
</reference>
<dbReference type="OrthoDB" id="10260017at2759"/>
<dbReference type="Proteomes" id="UP000076532">
    <property type="component" value="Unassembled WGS sequence"/>
</dbReference>
<evidence type="ECO:0000313" key="4">
    <source>
        <dbReference type="EMBL" id="KZP30030.1"/>
    </source>
</evidence>
<dbReference type="InterPro" id="IPR038765">
    <property type="entry name" value="Papain-like_cys_pep_sf"/>
</dbReference>